<gene>
    <name evidence="7" type="ORF">ENN26_01305</name>
</gene>
<dbReference type="GO" id="GO:0015658">
    <property type="term" value="F:branched-chain amino acid transmembrane transporter activity"/>
    <property type="evidence" value="ECO:0007669"/>
    <property type="project" value="InterPro"/>
</dbReference>
<dbReference type="InterPro" id="IPR001851">
    <property type="entry name" value="ABC_transp_permease"/>
</dbReference>
<dbReference type="PANTHER" id="PTHR30482:SF1">
    <property type="entry name" value="BRANCHED-CHAIN AMINO ACID TRANSPORT PERMEASE PROTEIN LIVM-RELATED"/>
    <property type="match status" value="1"/>
</dbReference>
<feature type="transmembrane region" description="Helical" evidence="6">
    <location>
        <begin position="297"/>
        <end position="318"/>
    </location>
</feature>
<protein>
    <submittedName>
        <fullName evidence="7">Branched-chain amino acid ABC transporter permease</fullName>
    </submittedName>
</protein>
<dbReference type="PANTHER" id="PTHR30482">
    <property type="entry name" value="HIGH-AFFINITY BRANCHED-CHAIN AMINO ACID TRANSPORT SYSTEM PERMEASE"/>
    <property type="match status" value="1"/>
</dbReference>
<proteinExistence type="predicted"/>
<feature type="transmembrane region" description="Helical" evidence="6">
    <location>
        <begin position="172"/>
        <end position="192"/>
    </location>
</feature>
<feature type="transmembrane region" description="Helical" evidence="6">
    <location>
        <begin position="258"/>
        <end position="285"/>
    </location>
</feature>
<evidence type="ECO:0000313" key="7">
    <source>
        <dbReference type="EMBL" id="HDP14402.1"/>
    </source>
</evidence>
<keyword evidence="5 6" id="KW-0472">Membrane</keyword>
<dbReference type="CDD" id="cd06581">
    <property type="entry name" value="TM_PBP1_LivM_like"/>
    <property type="match status" value="1"/>
</dbReference>
<evidence type="ECO:0000256" key="1">
    <source>
        <dbReference type="ARBA" id="ARBA00004651"/>
    </source>
</evidence>
<sequence length="354" mass="38603">MIVVDVVFFVLDLAVLYSVYVILASSLNLEYGEAGLPNFGKAAFFAVGAFSVGALSVRLGAVFLGMALEGDFKLNSLRWAMSVSQSVARNPFLGLGIFIATLIVAVLVGSVLGVLASYPALRLREDYLGMLLIAFSETIRIVARNYDPLVGGTFGAGVVDFLAWAGSPSREILLLFLSVVVAAIIWIVYYRLSASPFGRALRAMRDNELATESLGRNIVKLRMMAMMIGSAMASVAGVLYAYYVGTVNPDDFTTSKTFLITLMVIIGGSGNPYGPLVGPAVYLAFDRLIQFTKQRLILPFDPNYLSYIVLGVVLIIVVDRHPGGIVPEKPTLTLPRELRSLLRQRRVEETWNRQ</sequence>
<evidence type="ECO:0000256" key="4">
    <source>
        <dbReference type="ARBA" id="ARBA00022989"/>
    </source>
</evidence>
<keyword evidence="4 6" id="KW-1133">Transmembrane helix</keyword>
<dbReference type="InterPro" id="IPR043428">
    <property type="entry name" value="LivM-like"/>
</dbReference>
<dbReference type="Pfam" id="PF02653">
    <property type="entry name" value="BPD_transp_2"/>
    <property type="match status" value="1"/>
</dbReference>
<evidence type="ECO:0000256" key="2">
    <source>
        <dbReference type="ARBA" id="ARBA00022475"/>
    </source>
</evidence>
<feature type="transmembrane region" description="Helical" evidence="6">
    <location>
        <begin position="43"/>
        <end position="68"/>
    </location>
</feature>
<comment type="caution">
    <text evidence="7">The sequence shown here is derived from an EMBL/GenBank/DDBJ whole genome shotgun (WGS) entry which is preliminary data.</text>
</comment>
<evidence type="ECO:0000256" key="5">
    <source>
        <dbReference type="ARBA" id="ARBA00023136"/>
    </source>
</evidence>
<accession>A0A7C1CC18</accession>
<keyword evidence="3 6" id="KW-0812">Transmembrane</keyword>
<reference evidence="7" key="1">
    <citation type="journal article" date="2020" name="mSystems">
        <title>Genome- and Community-Level Interaction Insights into Carbon Utilization and Element Cycling Functions of Hydrothermarchaeota in Hydrothermal Sediment.</title>
        <authorList>
            <person name="Zhou Z."/>
            <person name="Liu Y."/>
            <person name="Xu W."/>
            <person name="Pan J."/>
            <person name="Luo Z.H."/>
            <person name="Li M."/>
        </authorList>
    </citation>
    <scope>NUCLEOTIDE SEQUENCE [LARGE SCALE GENOMIC DNA]</scope>
    <source>
        <strain evidence="7">SpSt-116</strain>
    </source>
</reference>
<dbReference type="AlphaFoldDB" id="A0A7C1CC18"/>
<organism evidence="7">
    <name type="scientific">Thermofilum adornatum</name>
    <dbReference type="NCBI Taxonomy" id="1365176"/>
    <lineage>
        <taxon>Archaea</taxon>
        <taxon>Thermoproteota</taxon>
        <taxon>Thermoprotei</taxon>
        <taxon>Thermofilales</taxon>
        <taxon>Thermofilaceae</taxon>
        <taxon>Thermofilum</taxon>
    </lineage>
</organism>
<comment type="subcellular location">
    <subcellularLocation>
        <location evidence="1">Cell membrane</location>
        <topology evidence="1">Multi-pass membrane protein</topology>
    </subcellularLocation>
</comment>
<evidence type="ECO:0000256" key="6">
    <source>
        <dbReference type="SAM" id="Phobius"/>
    </source>
</evidence>
<dbReference type="EMBL" id="DSAY01000027">
    <property type="protein sequence ID" value="HDP14402.1"/>
    <property type="molecule type" value="Genomic_DNA"/>
</dbReference>
<name>A0A7C1CC18_9CREN</name>
<evidence type="ECO:0000256" key="3">
    <source>
        <dbReference type="ARBA" id="ARBA00022692"/>
    </source>
</evidence>
<keyword evidence="2" id="KW-1003">Cell membrane</keyword>
<dbReference type="GO" id="GO:0005886">
    <property type="term" value="C:plasma membrane"/>
    <property type="evidence" value="ECO:0007669"/>
    <property type="project" value="UniProtKB-SubCell"/>
</dbReference>
<feature type="transmembrane region" description="Helical" evidence="6">
    <location>
        <begin position="223"/>
        <end position="243"/>
    </location>
</feature>
<feature type="transmembrane region" description="Helical" evidence="6">
    <location>
        <begin position="92"/>
        <end position="115"/>
    </location>
</feature>
<feature type="transmembrane region" description="Helical" evidence="6">
    <location>
        <begin position="6"/>
        <end position="31"/>
    </location>
</feature>